<name>A0A7S0HPU1_9CRYP</name>
<feature type="signal peptide" evidence="1">
    <location>
        <begin position="1"/>
        <end position="36"/>
    </location>
</feature>
<keyword evidence="1" id="KW-0732">Signal</keyword>
<dbReference type="PROSITE" id="PS51257">
    <property type="entry name" value="PROKAR_LIPOPROTEIN"/>
    <property type="match status" value="1"/>
</dbReference>
<accession>A0A7S0HPU1</accession>
<evidence type="ECO:0000313" key="2">
    <source>
        <dbReference type="EMBL" id="CAD8499309.1"/>
    </source>
</evidence>
<proteinExistence type="predicted"/>
<feature type="chain" id="PRO_5030757517" evidence="1">
    <location>
        <begin position="37"/>
        <end position="269"/>
    </location>
</feature>
<protein>
    <submittedName>
        <fullName evidence="2">Uncharacterized protein</fullName>
    </submittedName>
</protein>
<evidence type="ECO:0000256" key="1">
    <source>
        <dbReference type="SAM" id="SignalP"/>
    </source>
</evidence>
<gene>
    <name evidence="2" type="ORF">HPHI1048_LOCUS18716</name>
</gene>
<sequence length="269" mass="29859">MKIFFSMLFPAIKLSHHRTGVVLLLLLSCLLQSQQCSRMAGNMEQPAPRSSAMVEMLRGRCQMRHRGGEEVRMEQAYGEGAGAAGLVKARLEKMSEQILSREAKLQSELSKSHIDKTAGMRGYGDEEVGLRNVQHPGEFNYNDLHQMSWCSRSSDASQNEMGLSTSAMPKGDETESLIERGMSFVEEEVPMKQEQAEEKLVPQQPVHVCAVCGCGIDGLLWVMAGNERHCSFKCAGISAMQAIRQVEYVDGRLEGDSPSVLFRSLDIEE</sequence>
<dbReference type="AlphaFoldDB" id="A0A7S0HPU1"/>
<dbReference type="EMBL" id="HBEO01027661">
    <property type="protein sequence ID" value="CAD8499309.1"/>
    <property type="molecule type" value="Transcribed_RNA"/>
</dbReference>
<organism evidence="2">
    <name type="scientific">Hanusia phi</name>
    <dbReference type="NCBI Taxonomy" id="3032"/>
    <lineage>
        <taxon>Eukaryota</taxon>
        <taxon>Cryptophyceae</taxon>
        <taxon>Pyrenomonadales</taxon>
        <taxon>Geminigeraceae</taxon>
        <taxon>Hanusia</taxon>
    </lineage>
</organism>
<reference evidence="2" key="1">
    <citation type="submission" date="2021-01" db="EMBL/GenBank/DDBJ databases">
        <authorList>
            <person name="Corre E."/>
            <person name="Pelletier E."/>
            <person name="Niang G."/>
            <person name="Scheremetjew M."/>
            <person name="Finn R."/>
            <person name="Kale V."/>
            <person name="Holt S."/>
            <person name="Cochrane G."/>
            <person name="Meng A."/>
            <person name="Brown T."/>
            <person name="Cohen L."/>
        </authorList>
    </citation>
    <scope>NUCLEOTIDE SEQUENCE</scope>
    <source>
        <strain evidence="2">CCMP325</strain>
    </source>
</reference>